<feature type="coiled-coil region" evidence="1">
    <location>
        <begin position="178"/>
        <end position="215"/>
    </location>
</feature>
<evidence type="ECO:0000256" key="1">
    <source>
        <dbReference type="SAM" id="Coils"/>
    </source>
</evidence>
<reference evidence="2 3" key="1">
    <citation type="submission" date="2018-09" db="EMBL/GenBank/DDBJ databases">
        <title>Isolation, diversity and antifungal activity of actinobacteria from wheat.</title>
        <authorList>
            <person name="Han C."/>
        </authorList>
    </citation>
    <scope>NUCLEOTIDE SEQUENCE [LARGE SCALE GENOMIC DNA]</scope>
    <source>
        <strain evidence="2 3">NEAU-YY265</strain>
    </source>
</reference>
<accession>A0A418KLK8</accession>
<comment type="caution">
    <text evidence="2">The sequence shown here is derived from an EMBL/GenBank/DDBJ whole genome shotgun (WGS) entry which is preliminary data.</text>
</comment>
<evidence type="ECO:0000313" key="2">
    <source>
        <dbReference type="EMBL" id="RIQ18824.1"/>
    </source>
</evidence>
<keyword evidence="1" id="KW-0175">Coiled coil</keyword>
<proteinExistence type="predicted"/>
<dbReference type="Proteomes" id="UP000284057">
    <property type="component" value="Unassembled WGS sequence"/>
</dbReference>
<dbReference type="AlphaFoldDB" id="A0A418KLK8"/>
<gene>
    <name evidence="2" type="ORF">DY240_20855</name>
</gene>
<protein>
    <submittedName>
        <fullName evidence="2">Uncharacterized protein</fullName>
    </submittedName>
</protein>
<sequence length="229" mass="26018">MSWAHSHASWSREQTGDWESQVAAFAALLRRFGIRADVDLFHLDEPEDWTRYGPLQVQRAKYTLIVMSEAWAERWSGTNSPREGAGAAAEADTLKGLFTHDQDAWQRRVVIVMFPEVSSNVVPPDLQRVARVSVDPVDPDSFEQLIRMLTEQPRYPKPPVGEVPVFRAVAAYEESSALVTLRERLNEIEKRKKQLTNKRSQAANAERERLDLSEAATRGFIDAELTIED</sequence>
<keyword evidence="3" id="KW-1185">Reference proteome</keyword>
<evidence type="ECO:0000313" key="3">
    <source>
        <dbReference type="Proteomes" id="UP000284057"/>
    </source>
</evidence>
<dbReference type="EMBL" id="QUAL01000187">
    <property type="protein sequence ID" value="RIQ18824.1"/>
    <property type="molecule type" value="Genomic_DNA"/>
</dbReference>
<name>A0A418KLK8_9ACTN</name>
<organism evidence="2 3">
    <name type="scientific">Jiangella rhizosphaerae</name>
    <dbReference type="NCBI Taxonomy" id="2293569"/>
    <lineage>
        <taxon>Bacteria</taxon>
        <taxon>Bacillati</taxon>
        <taxon>Actinomycetota</taxon>
        <taxon>Actinomycetes</taxon>
        <taxon>Jiangellales</taxon>
        <taxon>Jiangellaceae</taxon>
        <taxon>Jiangella</taxon>
    </lineage>
</organism>